<reference evidence="2" key="1">
    <citation type="submission" date="2021-02" db="EMBL/GenBank/DDBJ databases">
        <authorList>
            <person name="Nowell W R."/>
        </authorList>
    </citation>
    <scope>NUCLEOTIDE SEQUENCE</scope>
</reference>
<feature type="non-terminal residue" evidence="2">
    <location>
        <position position="1"/>
    </location>
</feature>
<sequence>VHGVRRIYAVWSSLEVIAEQEPQIFSQVLMEQIQSLLISDDIQKHVSIISLIQMIFVVVTGPLCDIVYYSLYRSLNTLSLRRLCSSIRQTNTIDIEQ</sequence>
<name>A0A820R2B2_9BILA</name>
<dbReference type="EMBL" id="CAJOAY010032189">
    <property type="protein sequence ID" value="CAF4430736.1"/>
    <property type="molecule type" value="Genomic_DNA"/>
</dbReference>
<dbReference type="AlphaFoldDB" id="A0A820R2B2"/>
<proteinExistence type="predicted"/>
<keyword evidence="1" id="KW-1133">Transmembrane helix</keyword>
<comment type="caution">
    <text evidence="2">The sequence shown here is derived from an EMBL/GenBank/DDBJ whole genome shotgun (WGS) entry which is preliminary data.</text>
</comment>
<feature type="transmembrane region" description="Helical" evidence="1">
    <location>
        <begin position="48"/>
        <end position="72"/>
    </location>
</feature>
<gene>
    <name evidence="2" type="ORF">OKA104_LOCUS53064</name>
</gene>
<protein>
    <submittedName>
        <fullName evidence="2">Uncharacterized protein</fullName>
    </submittedName>
</protein>
<evidence type="ECO:0000256" key="1">
    <source>
        <dbReference type="SAM" id="Phobius"/>
    </source>
</evidence>
<dbReference type="Proteomes" id="UP000663881">
    <property type="component" value="Unassembled WGS sequence"/>
</dbReference>
<evidence type="ECO:0000313" key="3">
    <source>
        <dbReference type="Proteomes" id="UP000663881"/>
    </source>
</evidence>
<evidence type="ECO:0000313" key="2">
    <source>
        <dbReference type="EMBL" id="CAF4430736.1"/>
    </source>
</evidence>
<accession>A0A820R2B2</accession>
<keyword evidence="1" id="KW-0472">Membrane</keyword>
<keyword evidence="1" id="KW-0812">Transmembrane</keyword>
<organism evidence="2 3">
    <name type="scientific">Adineta steineri</name>
    <dbReference type="NCBI Taxonomy" id="433720"/>
    <lineage>
        <taxon>Eukaryota</taxon>
        <taxon>Metazoa</taxon>
        <taxon>Spiralia</taxon>
        <taxon>Gnathifera</taxon>
        <taxon>Rotifera</taxon>
        <taxon>Eurotatoria</taxon>
        <taxon>Bdelloidea</taxon>
        <taxon>Adinetida</taxon>
        <taxon>Adinetidae</taxon>
        <taxon>Adineta</taxon>
    </lineage>
</organism>